<comment type="caution">
    <text evidence="2">The sequence shown here is derived from an EMBL/GenBank/DDBJ whole genome shotgun (WGS) entry which is preliminary data.</text>
</comment>
<dbReference type="InterPro" id="IPR050509">
    <property type="entry name" value="CoA-transferase_III"/>
</dbReference>
<evidence type="ECO:0000256" key="1">
    <source>
        <dbReference type="SAM" id="MobiDB-lite"/>
    </source>
</evidence>
<dbReference type="Gene3D" id="3.30.60.110">
    <property type="match status" value="1"/>
</dbReference>
<feature type="region of interest" description="Disordered" evidence="1">
    <location>
        <begin position="341"/>
        <end position="363"/>
    </location>
</feature>
<dbReference type="PANTHER" id="PTHR48228">
    <property type="entry name" value="SUCCINYL-COA--D-CITRAMALATE COA-TRANSFERASE"/>
    <property type="match status" value="1"/>
</dbReference>
<dbReference type="InterPro" id="IPR023606">
    <property type="entry name" value="CoA-Trfase_III_dom_1_sf"/>
</dbReference>
<dbReference type="Proteomes" id="UP001244295">
    <property type="component" value="Unassembled WGS sequence"/>
</dbReference>
<evidence type="ECO:0000313" key="3">
    <source>
        <dbReference type="Proteomes" id="UP001244295"/>
    </source>
</evidence>
<sequence length="377" mass="40490">MRETTTSRGPLAGIRVVEFGGIGPGPMCGMLLADMGAEVLLIERPEVGDVGIPRPRRFEIAHRGKASLVLDLKQSSSREMAMALIGQADVVIEGFRPGTMERMGFGPDECLALNPRLVYGRMTGFGQSGALAARAGHDINYISLSGALHAIGRAGQPPTPPLNLVGDYAGGSMLLTLGIASALVERARSGAGQVIDAAMVEGASLLMASYYGMLAAGLVPRSRGENLLDSGAPFYDVYECSDGRYVAFGAIERKFREVFADKTGFPLALLLRDEPTCWPEMRTELIAFFLQRTRDEWCKLLEDCDACVTPVLAPEEVAQHRHNAQRQSFFSAQGVLQPATAPRFSRSSAEKPGLPPEPGEGGLVMARAWGIEKHSVQ</sequence>
<dbReference type="InterPro" id="IPR044855">
    <property type="entry name" value="CoA-Trfase_III_dom3_sf"/>
</dbReference>
<protein>
    <submittedName>
        <fullName evidence="2">Alpha-methylacyl-CoA racemase</fullName>
        <ecNumber evidence="2">5.1.99.4</ecNumber>
    </submittedName>
</protein>
<dbReference type="Pfam" id="PF02515">
    <property type="entry name" value="CoA_transf_3"/>
    <property type="match status" value="1"/>
</dbReference>
<dbReference type="AlphaFoldDB" id="A0AAW8DUM9"/>
<dbReference type="PANTHER" id="PTHR48228:SF5">
    <property type="entry name" value="ALPHA-METHYLACYL-COA RACEMASE"/>
    <property type="match status" value="1"/>
</dbReference>
<dbReference type="GO" id="GO:0008111">
    <property type="term" value="F:alpha-methylacyl-CoA racemase activity"/>
    <property type="evidence" value="ECO:0007669"/>
    <property type="project" value="UniProtKB-EC"/>
</dbReference>
<name>A0AAW8DUM9_9BURK</name>
<evidence type="ECO:0000313" key="2">
    <source>
        <dbReference type="EMBL" id="MDP9922951.1"/>
    </source>
</evidence>
<proteinExistence type="predicted"/>
<dbReference type="RefSeq" id="WP_307636503.1">
    <property type="nucleotide sequence ID" value="NZ_JAUSRR010000003.1"/>
</dbReference>
<organism evidence="2 3">
    <name type="scientific">Variovorax boronicumulans</name>
    <dbReference type="NCBI Taxonomy" id="436515"/>
    <lineage>
        <taxon>Bacteria</taxon>
        <taxon>Pseudomonadati</taxon>
        <taxon>Pseudomonadota</taxon>
        <taxon>Betaproteobacteria</taxon>
        <taxon>Burkholderiales</taxon>
        <taxon>Comamonadaceae</taxon>
        <taxon>Variovorax</taxon>
    </lineage>
</organism>
<reference evidence="2" key="1">
    <citation type="submission" date="2023-07" db="EMBL/GenBank/DDBJ databases">
        <title>Sorghum-associated microbial communities from plants grown in Nebraska, USA.</title>
        <authorList>
            <person name="Schachtman D."/>
        </authorList>
    </citation>
    <scope>NUCLEOTIDE SEQUENCE</scope>
    <source>
        <strain evidence="2">DS2795</strain>
    </source>
</reference>
<dbReference type="EMBL" id="JAUSRR010000003">
    <property type="protein sequence ID" value="MDP9922951.1"/>
    <property type="molecule type" value="Genomic_DNA"/>
</dbReference>
<keyword evidence="2" id="KW-0413">Isomerase</keyword>
<dbReference type="EC" id="5.1.99.4" evidence="2"/>
<dbReference type="InterPro" id="IPR003673">
    <property type="entry name" value="CoA-Trfase_fam_III"/>
</dbReference>
<dbReference type="Gene3D" id="3.30.1540.10">
    <property type="entry name" value="formyl-coa transferase, domain 3"/>
    <property type="match status" value="1"/>
</dbReference>
<dbReference type="Gene3D" id="3.40.50.10540">
    <property type="entry name" value="Crotonobetainyl-coa:carnitine coa-transferase, domain 1"/>
    <property type="match status" value="1"/>
</dbReference>
<dbReference type="SUPFAM" id="SSF89796">
    <property type="entry name" value="CoA-transferase family III (CaiB/BaiF)"/>
    <property type="match status" value="1"/>
</dbReference>
<accession>A0AAW8DUM9</accession>
<gene>
    <name evidence="2" type="ORF">J2W25_001972</name>
</gene>